<dbReference type="eggNOG" id="COG0842">
    <property type="taxonomic scope" value="Bacteria"/>
</dbReference>
<gene>
    <name evidence="2" type="ORF">GOALK_027_00010</name>
</gene>
<dbReference type="RefSeq" id="WP_006357485.1">
    <property type="nucleotide sequence ID" value="NZ_BACI01000027.1"/>
</dbReference>
<feature type="transmembrane region" description="Helical" evidence="1">
    <location>
        <begin position="162"/>
        <end position="182"/>
    </location>
</feature>
<keyword evidence="1" id="KW-1133">Transmembrane helix</keyword>
<dbReference type="TCDB" id="3.A.1.154.3">
    <property type="family name" value="the atp-binding cassette (abc) superfamily"/>
</dbReference>
<reference evidence="2 3" key="1">
    <citation type="submission" date="2011-05" db="EMBL/GenBank/DDBJ databases">
        <title>Whole genome shotgun sequence of Gordonia alkanivorans NBRC 16433.</title>
        <authorList>
            <person name="Hosoyama A."/>
            <person name="Nakamura S."/>
            <person name="Takarada H."/>
            <person name="Tsuchikane K."/>
            <person name="Yamazaki S."/>
            <person name="Fujita N."/>
        </authorList>
    </citation>
    <scope>NUCLEOTIDE SEQUENCE [LARGE SCALE GENOMIC DNA]</scope>
    <source>
        <strain evidence="2 3">NBRC 16433</strain>
    </source>
</reference>
<dbReference type="EMBL" id="BACI01000027">
    <property type="protein sequence ID" value="GAA11317.1"/>
    <property type="molecule type" value="Genomic_DNA"/>
</dbReference>
<feature type="non-terminal residue" evidence="2">
    <location>
        <position position="353"/>
    </location>
</feature>
<dbReference type="STRING" id="1027371.GOALK_027_00010"/>
<feature type="transmembrane region" description="Helical" evidence="1">
    <location>
        <begin position="194"/>
        <end position="216"/>
    </location>
</feature>
<keyword evidence="1" id="KW-0472">Membrane</keyword>
<proteinExistence type="predicted"/>
<keyword evidence="1" id="KW-0812">Transmembrane</keyword>
<dbReference type="AlphaFoldDB" id="F9VRS8"/>
<accession>F9VRS8</accession>
<protein>
    <submittedName>
        <fullName evidence="2">Uncharacterized protein</fullName>
    </submittedName>
</protein>
<evidence type="ECO:0000256" key="1">
    <source>
        <dbReference type="SAM" id="Phobius"/>
    </source>
</evidence>
<evidence type="ECO:0000313" key="2">
    <source>
        <dbReference type="EMBL" id="GAA11317.1"/>
    </source>
</evidence>
<organism evidence="2 3">
    <name type="scientific">Gordonia alkanivorans NBRC 16433</name>
    <dbReference type="NCBI Taxonomy" id="1027371"/>
    <lineage>
        <taxon>Bacteria</taxon>
        <taxon>Bacillati</taxon>
        <taxon>Actinomycetota</taxon>
        <taxon>Actinomycetes</taxon>
        <taxon>Mycobacteriales</taxon>
        <taxon>Gordoniaceae</taxon>
        <taxon>Gordonia</taxon>
    </lineage>
</organism>
<name>F9VRS8_9ACTN</name>
<dbReference type="Proteomes" id="UP000003558">
    <property type="component" value="Unassembled WGS sequence"/>
</dbReference>
<feature type="transmembrane region" description="Helical" evidence="1">
    <location>
        <begin position="228"/>
        <end position="249"/>
    </location>
</feature>
<comment type="caution">
    <text evidence="2">The sequence shown here is derived from an EMBL/GenBank/DDBJ whole genome shotgun (WGS) entry which is preliminary data.</text>
</comment>
<sequence>MTSTEMGITANEEKVASGKKTPPAMVMLVGLTAGLGVILILLLMVFILPSLKSGAHDLRVGVVGAPAAVSSFERSLATAAPDAYEPQRYDSEAGLRDAIEHREVVGGFVVDEAGVHTLVASAGSASISGSLTGTAQAVGQATGEKVTVEDVVPLPEGDPTGIGIGGLAFPLVFGGIVPVVAFRKIFPRSNGWYLTGLITFSAVGGVIVASMLTFGFGSIDAGLWSTGFWAVAGSIALGVAALAIPLAGLQNAFGVKGFTIGANGHDVPRQSAGRYCRFGRVVAVRAGHRRTDPAAGCGRNPGPLGRLLRRCSRSHREADACHLDRRRSGAVRHGCATCRRVECRSRRDRQLGV</sequence>
<evidence type="ECO:0000313" key="3">
    <source>
        <dbReference type="Proteomes" id="UP000003558"/>
    </source>
</evidence>
<feature type="transmembrane region" description="Helical" evidence="1">
    <location>
        <begin position="24"/>
        <end position="48"/>
    </location>
</feature>